<dbReference type="InterPro" id="IPR052698">
    <property type="entry name" value="MoCofactor_Util/Proc"/>
</dbReference>
<dbReference type="InterPro" id="IPR027051">
    <property type="entry name" value="XdhC_Rossmann_dom"/>
</dbReference>
<protein>
    <submittedName>
        <fullName evidence="4">Xanthine dehydrogenase accessory factor</fullName>
    </submittedName>
</protein>
<evidence type="ECO:0000313" key="5">
    <source>
        <dbReference type="Proteomes" id="UP000199632"/>
    </source>
</evidence>
<evidence type="ECO:0000259" key="3">
    <source>
        <dbReference type="Pfam" id="PF13478"/>
    </source>
</evidence>
<dbReference type="SUPFAM" id="SSF47240">
    <property type="entry name" value="Ferritin-like"/>
    <property type="match status" value="1"/>
</dbReference>
<feature type="domain" description="YHS" evidence="2">
    <location>
        <begin position="262"/>
        <end position="303"/>
    </location>
</feature>
<dbReference type="PANTHER" id="PTHR30388">
    <property type="entry name" value="ALDEHYDE OXIDOREDUCTASE MOLYBDENUM COFACTOR ASSEMBLY PROTEIN"/>
    <property type="match status" value="1"/>
</dbReference>
<feature type="domain" description="XdhC Rossmann" evidence="3">
    <location>
        <begin position="118"/>
        <end position="228"/>
    </location>
</feature>
<dbReference type="InterPro" id="IPR012348">
    <property type="entry name" value="RNR-like"/>
</dbReference>
<dbReference type="EMBL" id="FNQB01000002">
    <property type="protein sequence ID" value="SDZ33020.1"/>
    <property type="molecule type" value="Genomic_DNA"/>
</dbReference>
<name>A0A1H3S5F9_9ACTN</name>
<dbReference type="GO" id="GO:0016491">
    <property type="term" value="F:oxidoreductase activity"/>
    <property type="evidence" value="ECO:0007669"/>
    <property type="project" value="InterPro"/>
</dbReference>
<keyword evidence="5" id="KW-1185">Reference proteome</keyword>
<accession>A0A1H3S5F9</accession>
<dbReference type="Pfam" id="PF02625">
    <property type="entry name" value="XdhC_CoxI"/>
    <property type="match status" value="1"/>
</dbReference>
<proteinExistence type="predicted"/>
<sequence>MSPTEVRANELRQARSPFVLAVVVRAERPTSAKPGDRAIIHPDGTIEGFVGGSCAESTVRIQSLRQLAAGESTLLRITPGGDATGPRDLPGLVVTDNTCLSGGTIDVFLEVVVPAPLLQVYGDTPIARALVSVGSAAGYEVRIAPAPGPVPADALAVVVASHGHDETGLLTEAVTAGVPYIALVASPKRGAAVLAESGVPAGRVKTPAGLDLGARTPGDVAISILAEVVAARTVAKPAPAPRTASALLQIGLGVPTSPEIAIDPICEMEVVVEPGALSYEHDGRTWYFCAPGCRKKFAADPARWGG</sequence>
<dbReference type="AlphaFoldDB" id="A0A1H3S5F9"/>
<dbReference type="Pfam" id="PF13478">
    <property type="entry name" value="XdhC_C"/>
    <property type="match status" value="1"/>
</dbReference>
<dbReference type="OrthoDB" id="5242066at2"/>
<gene>
    <name evidence="4" type="ORF">SAMN05421684_4567</name>
</gene>
<evidence type="ECO:0000259" key="1">
    <source>
        <dbReference type="Pfam" id="PF02625"/>
    </source>
</evidence>
<reference evidence="5" key="1">
    <citation type="submission" date="2016-10" db="EMBL/GenBank/DDBJ databases">
        <authorList>
            <person name="Varghese N."/>
            <person name="Submissions S."/>
        </authorList>
    </citation>
    <scope>NUCLEOTIDE SEQUENCE [LARGE SCALE GENOMIC DNA]</scope>
    <source>
        <strain evidence="5">DSM 44718</strain>
    </source>
</reference>
<dbReference type="Proteomes" id="UP000199632">
    <property type="component" value="Unassembled WGS sequence"/>
</dbReference>
<dbReference type="Gene3D" id="3.40.50.720">
    <property type="entry name" value="NAD(P)-binding Rossmann-like Domain"/>
    <property type="match status" value="1"/>
</dbReference>
<dbReference type="Pfam" id="PF04945">
    <property type="entry name" value="YHS"/>
    <property type="match status" value="1"/>
</dbReference>
<dbReference type="PANTHER" id="PTHR30388:SF4">
    <property type="entry name" value="MOLYBDENUM COFACTOR INSERTION CHAPERONE PAOD"/>
    <property type="match status" value="1"/>
</dbReference>
<dbReference type="InterPro" id="IPR003777">
    <property type="entry name" value="XdhC_CoxI"/>
</dbReference>
<dbReference type="InterPro" id="IPR007029">
    <property type="entry name" value="YHS_dom"/>
</dbReference>
<evidence type="ECO:0000259" key="2">
    <source>
        <dbReference type="Pfam" id="PF04945"/>
    </source>
</evidence>
<dbReference type="Gene3D" id="1.10.620.20">
    <property type="entry name" value="Ribonucleotide Reductase, subunit A"/>
    <property type="match status" value="1"/>
</dbReference>
<dbReference type="STRING" id="137265.SAMN05421684_4567"/>
<feature type="domain" description="XdhC- CoxI" evidence="1">
    <location>
        <begin position="12"/>
        <end position="77"/>
    </location>
</feature>
<dbReference type="InterPro" id="IPR009078">
    <property type="entry name" value="Ferritin-like_SF"/>
</dbReference>
<evidence type="ECO:0000313" key="4">
    <source>
        <dbReference type="EMBL" id="SDZ33020.1"/>
    </source>
</evidence>
<organism evidence="4 5">
    <name type="scientific">Asanoa ishikariensis</name>
    <dbReference type="NCBI Taxonomy" id="137265"/>
    <lineage>
        <taxon>Bacteria</taxon>
        <taxon>Bacillati</taxon>
        <taxon>Actinomycetota</taxon>
        <taxon>Actinomycetes</taxon>
        <taxon>Micromonosporales</taxon>
        <taxon>Micromonosporaceae</taxon>
        <taxon>Asanoa</taxon>
    </lineage>
</organism>